<evidence type="ECO:0000313" key="1">
    <source>
        <dbReference type="EMBL" id="KDP21940.1"/>
    </source>
</evidence>
<gene>
    <name evidence="1" type="ORF">JCGZ_03142</name>
</gene>
<protein>
    <submittedName>
        <fullName evidence="1">Uncharacterized protein</fullName>
    </submittedName>
</protein>
<dbReference type="Proteomes" id="UP000027138">
    <property type="component" value="Unassembled WGS sequence"/>
</dbReference>
<accession>A0A067JPJ6</accession>
<sequence length="104" mass="12176">MFETLAWYFVQWGAHFYCSRVTRQYGCHQAFPDYTRFKGGLITQRFLSRFISTWRNRMTIPISDVANTSSLDFYRSWLQAYSGVYANSESADLLTARFLLGPSM</sequence>
<organism evidence="1 2">
    <name type="scientific">Jatropha curcas</name>
    <name type="common">Barbados nut</name>
    <dbReference type="NCBI Taxonomy" id="180498"/>
    <lineage>
        <taxon>Eukaryota</taxon>
        <taxon>Viridiplantae</taxon>
        <taxon>Streptophyta</taxon>
        <taxon>Embryophyta</taxon>
        <taxon>Tracheophyta</taxon>
        <taxon>Spermatophyta</taxon>
        <taxon>Magnoliopsida</taxon>
        <taxon>eudicotyledons</taxon>
        <taxon>Gunneridae</taxon>
        <taxon>Pentapetalae</taxon>
        <taxon>rosids</taxon>
        <taxon>fabids</taxon>
        <taxon>Malpighiales</taxon>
        <taxon>Euphorbiaceae</taxon>
        <taxon>Crotonoideae</taxon>
        <taxon>Jatropheae</taxon>
        <taxon>Jatropha</taxon>
    </lineage>
</organism>
<keyword evidence="2" id="KW-1185">Reference proteome</keyword>
<dbReference type="EMBL" id="KK915536">
    <property type="protein sequence ID" value="KDP21940.1"/>
    <property type="molecule type" value="Genomic_DNA"/>
</dbReference>
<evidence type="ECO:0000313" key="2">
    <source>
        <dbReference type="Proteomes" id="UP000027138"/>
    </source>
</evidence>
<proteinExistence type="predicted"/>
<dbReference type="AlphaFoldDB" id="A0A067JPJ6"/>
<name>A0A067JPJ6_JATCU</name>
<reference evidence="1 2" key="1">
    <citation type="journal article" date="2014" name="PLoS ONE">
        <title>Global Analysis of Gene Expression Profiles in Physic Nut (Jatropha curcas L.) Seedlings Exposed to Salt Stress.</title>
        <authorList>
            <person name="Zhang L."/>
            <person name="Zhang C."/>
            <person name="Wu P."/>
            <person name="Chen Y."/>
            <person name="Li M."/>
            <person name="Jiang H."/>
            <person name="Wu G."/>
        </authorList>
    </citation>
    <scope>NUCLEOTIDE SEQUENCE [LARGE SCALE GENOMIC DNA]</scope>
    <source>
        <strain evidence="2">cv. GZQX0401</strain>
        <tissue evidence="1">Young leaves</tissue>
    </source>
</reference>